<proteinExistence type="predicted"/>
<dbReference type="Proteomes" id="UP000789739">
    <property type="component" value="Unassembled WGS sequence"/>
</dbReference>
<evidence type="ECO:0000313" key="1">
    <source>
        <dbReference type="EMBL" id="CAG8584942.1"/>
    </source>
</evidence>
<organism evidence="1 2">
    <name type="scientific">Paraglomus brasilianum</name>
    <dbReference type="NCBI Taxonomy" id="144538"/>
    <lineage>
        <taxon>Eukaryota</taxon>
        <taxon>Fungi</taxon>
        <taxon>Fungi incertae sedis</taxon>
        <taxon>Mucoromycota</taxon>
        <taxon>Glomeromycotina</taxon>
        <taxon>Glomeromycetes</taxon>
        <taxon>Paraglomerales</taxon>
        <taxon>Paraglomeraceae</taxon>
        <taxon>Paraglomus</taxon>
    </lineage>
</organism>
<protein>
    <submittedName>
        <fullName evidence="1">9510_t:CDS:1</fullName>
    </submittedName>
</protein>
<name>A0A9N9C0N6_9GLOM</name>
<accession>A0A9N9C0N6</accession>
<comment type="caution">
    <text evidence="1">The sequence shown here is derived from an EMBL/GenBank/DDBJ whole genome shotgun (WGS) entry which is preliminary data.</text>
</comment>
<keyword evidence="2" id="KW-1185">Reference proteome</keyword>
<reference evidence="1" key="1">
    <citation type="submission" date="2021-06" db="EMBL/GenBank/DDBJ databases">
        <authorList>
            <person name="Kallberg Y."/>
            <person name="Tangrot J."/>
            <person name="Rosling A."/>
        </authorList>
    </citation>
    <scope>NUCLEOTIDE SEQUENCE</scope>
    <source>
        <strain evidence="1">BR232B</strain>
    </source>
</reference>
<dbReference type="EMBL" id="CAJVPI010000958">
    <property type="protein sequence ID" value="CAG8584942.1"/>
    <property type="molecule type" value="Genomic_DNA"/>
</dbReference>
<evidence type="ECO:0000313" key="2">
    <source>
        <dbReference type="Proteomes" id="UP000789739"/>
    </source>
</evidence>
<gene>
    <name evidence="1" type="ORF">PBRASI_LOCUS6819</name>
</gene>
<dbReference type="OrthoDB" id="10292680at2759"/>
<sequence>MSQATIMRNKRVGEPSELRSRIQHIITRRREQEKKDNNDNICTIATRNTSDTSTAEIPFALLKAHFGTIHRFTHNAPINLVFKYLEIIL</sequence>
<dbReference type="AlphaFoldDB" id="A0A9N9C0N6"/>